<dbReference type="AlphaFoldDB" id="A0A1X7DX50"/>
<reference evidence="2" key="1">
    <citation type="submission" date="2017-04" db="EMBL/GenBank/DDBJ databases">
        <authorList>
            <person name="Varghese N."/>
            <person name="Submissions S."/>
        </authorList>
    </citation>
    <scope>NUCLEOTIDE SEQUENCE [LARGE SCALE GENOMIC DNA]</scope>
    <source>
        <strain evidence="2">Ballard 720</strain>
    </source>
</reference>
<dbReference type="Proteomes" id="UP000192911">
    <property type="component" value="Unassembled WGS sequence"/>
</dbReference>
<evidence type="ECO:0000313" key="1">
    <source>
        <dbReference type="EMBL" id="SMF23434.1"/>
    </source>
</evidence>
<name>A0A1X7DX50_TRICW</name>
<dbReference type="GeneID" id="95551429"/>
<evidence type="ECO:0000313" key="2">
    <source>
        <dbReference type="Proteomes" id="UP000192911"/>
    </source>
</evidence>
<dbReference type="OrthoDB" id="8926609at2"/>
<protein>
    <submittedName>
        <fullName evidence="1">Uncharacterized protein</fullName>
    </submittedName>
</protein>
<dbReference type="EMBL" id="FXAH01000004">
    <property type="protein sequence ID" value="SMF23434.1"/>
    <property type="molecule type" value="Genomic_DNA"/>
</dbReference>
<dbReference type="RefSeq" id="WP_085226859.1">
    <property type="nucleotide sequence ID" value="NZ_BSQD01000005.1"/>
</dbReference>
<gene>
    <name evidence="1" type="ORF">SAMN06295900_104192</name>
</gene>
<proteinExistence type="predicted"/>
<sequence length="83" mass="9220">MNDEKISLHALVDKWLAPTADAPARVIRIGRVAATGRRYVCVEGPASRGPLALFLFRHDDGCWRVFPPTDTRPVMRQAFALAC</sequence>
<organism evidence="1 2">
    <name type="scientific">Trinickia caryophylli</name>
    <name type="common">Paraburkholderia caryophylli</name>
    <dbReference type="NCBI Taxonomy" id="28094"/>
    <lineage>
        <taxon>Bacteria</taxon>
        <taxon>Pseudomonadati</taxon>
        <taxon>Pseudomonadota</taxon>
        <taxon>Betaproteobacteria</taxon>
        <taxon>Burkholderiales</taxon>
        <taxon>Burkholderiaceae</taxon>
        <taxon>Trinickia</taxon>
    </lineage>
</organism>
<accession>A0A1X7DX50</accession>
<keyword evidence="2" id="KW-1185">Reference proteome</keyword>
<dbReference type="STRING" id="28094.SAMN06295900_104192"/>